<organism evidence="1 2">
    <name type="scientific">Podospora fimiseda</name>
    <dbReference type="NCBI Taxonomy" id="252190"/>
    <lineage>
        <taxon>Eukaryota</taxon>
        <taxon>Fungi</taxon>
        <taxon>Dikarya</taxon>
        <taxon>Ascomycota</taxon>
        <taxon>Pezizomycotina</taxon>
        <taxon>Sordariomycetes</taxon>
        <taxon>Sordariomycetidae</taxon>
        <taxon>Sordariales</taxon>
        <taxon>Podosporaceae</taxon>
        <taxon>Podospora</taxon>
    </lineage>
</organism>
<evidence type="ECO:0000313" key="2">
    <source>
        <dbReference type="Proteomes" id="UP001301958"/>
    </source>
</evidence>
<dbReference type="AlphaFoldDB" id="A0AAN7BS75"/>
<dbReference type="Proteomes" id="UP001301958">
    <property type="component" value="Unassembled WGS sequence"/>
</dbReference>
<sequence length="149" mass="17450">MQLLFRPNSLIKIFLISKHLRLCRQTTMSHSSAELITAYRKLLRAGLRAVQFSKPSRYIIRDQLREGFRDTSGKSTFEPERIRRTIWFLNAAAEERGMEHKILKNLCRVKFEREREVNKVTWKTKIKMALDKEAKDAKKGKKGGVGEGW</sequence>
<dbReference type="EMBL" id="MU865318">
    <property type="protein sequence ID" value="KAK4228506.1"/>
    <property type="molecule type" value="Genomic_DNA"/>
</dbReference>
<protein>
    <submittedName>
        <fullName evidence="1">Uncharacterized protein</fullName>
    </submittedName>
</protein>
<reference evidence="1" key="1">
    <citation type="journal article" date="2023" name="Mol. Phylogenet. Evol.">
        <title>Genome-scale phylogeny and comparative genomics of the fungal order Sordariales.</title>
        <authorList>
            <person name="Hensen N."/>
            <person name="Bonometti L."/>
            <person name="Westerberg I."/>
            <person name="Brannstrom I.O."/>
            <person name="Guillou S."/>
            <person name="Cros-Aarteil S."/>
            <person name="Calhoun S."/>
            <person name="Haridas S."/>
            <person name="Kuo A."/>
            <person name="Mondo S."/>
            <person name="Pangilinan J."/>
            <person name="Riley R."/>
            <person name="LaButti K."/>
            <person name="Andreopoulos B."/>
            <person name="Lipzen A."/>
            <person name="Chen C."/>
            <person name="Yan M."/>
            <person name="Daum C."/>
            <person name="Ng V."/>
            <person name="Clum A."/>
            <person name="Steindorff A."/>
            <person name="Ohm R.A."/>
            <person name="Martin F."/>
            <person name="Silar P."/>
            <person name="Natvig D.O."/>
            <person name="Lalanne C."/>
            <person name="Gautier V."/>
            <person name="Ament-Velasquez S.L."/>
            <person name="Kruys A."/>
            <person name="Hutchinson M.I."/>
            <person name="Powell A.J."/>
            <person name="Barry K."/>
            <person name="Miller A.N."/>
            <person name="Grigoriev I.V."/>
            <person name="Debuchy R."/>
            <person name="Gladieux P."/>
            <person name="Hiltunen Thoren M."/>
            <person name="Johannesson H."/>
        </authorList>
    </citation>
    <scope>NUCLEOTIDE SEQUENCE</scope>
    <source>
        <strain evidence="1">CBS 990.96</strain>
    </source>
</reference>
<accession>A0AAN7BS75</accession>
<gene>
    <name evidence="1" type="ORF">QBC38DRAFT_475037</name>
</gene>
<comment type="caution">
    <text evidence="1">The sequence shown here is derived from an EMBL/GenBank/DDBJ whole genome shotgun (WGS) entry which is preliminary data.</text>
</comment>
<name>A0AAN7BS75_9PEZI</name>
<proteinExistence type="predicted"/>
<keyword evidence="2" id="KW-1185">Reference proteome</keyword>
<evidence type="ECO:0000313" key="1">
    <source>
        <dbReference type="EMBL" id="KAK4228506.1"/>
    </source>
</evidence>
<reference evidence="1" key="2">
    <citation type="submission" date="2023-05" db="EMBL/GenBank/DDBJ databases">
        <authorList>
            <consortium name="Lawrence Berkeley National Laboratory"/>
            <person name="Steindorff A."/>
            <person name="Hensen N."/>
            <person name="Bonometti L."/>
            <person name="Westerberg I."/>
            <person name="Brannstrom I.O."/>
            <person name="Guillou S."/>
            <person name="Cros-Aarteil S."/>
            <person name="Calhoun S."/>
            <person name="Haridas S."/>
            <person name="Kuo A."/>
            <person name="Mondo S."/>
            <person name="Pangilinan J."/>
            <person name="Riley R."/>
            <person name="Labutti K."/>
            <person name="Andreopoulos B."/>
            <person name="Lipzen A."/>
            <person name="Chen C."/>
            <person name="Yanf M."/>
            <person name="Daum C."/>
            <person name="Ng V."/>
            <person name="Clum A."/>
            <person name="Ohm R."/>
            <person name="Martin F."/>
            <person name="Silar P."/>
            <person name="Natvig D."/>
            <person name="Lalanne C."/>
            <person name="Gautier V."/>
            <person name="Ament-Velasquez S.L."/>
            <person name="Kruys A."/>
            <person name="Hutchinson M.I."/>
            <person name="Powell A.J."/>
            <person name="Barry K."/>
            <person name="Miller A.N."/>
            <person name="Grigoriev I.V."/>
            <person name="Debuchy R."/>
            <person name="Gladieux P."/>
            <person name="Thoren M.H."/>
            <person name="Johannesson H."/>
        </authorList>
    </citation>
    <scope>NUCLEOTIDE SEQUENCE</scope>
    <source>
        <strain evidence="1">CBS 990.96</strain>
    </source>
</reference>